<evidence type="ECO:0000256" key="1">
    <source>
        <dbReference type="SAM" id="Phobius"/>
    </source>
</evidence>
<feature type="transmembrane region" description="Helical" evidence="1">
    <location>
        <begin position="40"/>
        <end position="65"/>
    </location>
</feature>
<feature type="transmembrane region" description="Helical" evidence="1">
    <location>
        <begin position="77"/>
        <end position="99"/>
    </location>
</feature>
<proteinExistence type="predicted"/>
<gene>
    <name evidence="2" type="primary">nad6</name>
</gene>
<feature type="transmembrane region" description="Helical" evidence="1">
    <location>
        <begin position="130"/>
        <end position="150"/>
    </location>
</feature>
<protein>
    <submittedName>
        <fullName evidence="2">NADH deshydrogenase subunit 6</fullName>
    </submittedName>
</protein>
<evidence type="ECO:0000313" key="2">
    <source>
        <dbReference type="EMBL" id="AND96175.1"/>
    </source>
</evidence>
<organism evidence="2">
    <name type="scientific">Tragiscus dimidiatus</name>
    <dbReference type="NCBI Taxonomy" id="206935"/>
    <lineage>
        <taxon>Eukaryota</taxon>
        <taxon>Metazoa</taxon>
        <taxon>Ecdysozoa</taxon>
        <taxon>Arthropoda</taxon>
        <taxon>Hexapoda</taxon>
        <taxon>Insecta</taxon>
        <taxon>Pterygota</taxon>
        <taxon>Neoptera</taxon>
        <taxon>Endopterygota</taxon>
        <taxon>Coleoptera</taxon>
        <taxon>Polyphaga</taxon>
        <taxon>Scarabaeiformia</taxon>
        <taxon>Scarabaeidae</taxon>
        <taxon>Scarabaeinae</taxon>
        <taxon>Scarabaeinae incertae sedis</taxon>
        <taxon>Tragiscus</taxon>
    </lineage>
</organism>
<sequence length="163" mass="19564">MILMITMLFFSLLMIWLNHPLSLGVILLLQTINLSLYMGFFYLNYWFSYILFLIMIGSMLILFIYMTSIASNEKFFFSMNLFMFSMFTISLLMTSYMMMNSFYLTLNNKIENSEFKFMFMLTKYTNFPNLYIYYFLIIYLLITLIIIIQITNYKKSGALRPST</sequence>
<reference evidence="2" key="1">
    <citation type="submission" date="2016-02" db="EMBL/GenBank/DDBJ databases">
        <title>Phylogeny of the Onthophagini (Coleoptera:Scarabaeidae).</title>
        <authorList>
            <person name="Thijmen B."/>
            <person name="Alfried V.P."/>
        </authorList>
    </citation>
    <scope>NUCLEOTIDE SEQUENCE</scope>
</reference>
<dbReference type="AlphaFoldDB" id="A0A1X9HDS9"/>
<dbReference type="EMBL" id="KU739454">
    <property type="protein sequence ID" value="AND96175.1"/>
    <property type="molecule type" value="Genomic_DNA"/>
</dbReference>
<keyword evidence="1" id="KW-0472">Membrane</keyword>
<geneLocation type="mitochondrion" evidence="2"/>
<keyword evidence="1" id="KW-0812">Transmembrane</keyword>
<keyword evidence="1" id="KW-1133">Transmembrane helix</keyword>
<name>A0A1X9HDS9_9SCAR</name>
<keyword evidence="2" id="KW-0496">Mitochondrion</keyword>
<accession>A0A1X9HDS9</accession>